<evidence type="ECO:0000313" key="4">
    <source>
        <dbReference type="Proteomes" id="UP000198943"/>
    </source>
</evidence>
<dbReference type="InterPro" id="IPR053174">
    <property type="entry name" value="LpxI"/>
</dbReference>
<protein>
    <recommendedName>
        <fullName evidence="5">DUF1009 domain-containing protein</fullName>
    </recommendedName>
</protein>
<dbReference type="Gene3D" id="3.40.140.80">
    <property type="match status" value="1"/>
</dbReference>
<feature type="domain" description="LpxI C-terminal" evidence="1">
    <location>
        <begin position="138"/>
        <end position="266"/>
    </location>
</feature>
<dbReference type="InterPro" id="IPR043167">
    <property type="entry name" value="LpxI_C_sf"/>
</dbReference>
<dbReference type="AlphaFoldDB" id="A0A1G6HXL3"/>
<keyword evidence="4" id="KW-1185">Reference proteome</keyword>
<proteinExistence type="predicted"/>
<dbReference type="PANTHER" id="PTHR39962">
    <property type="entry name" value="BLL4848 PROTEIN"/>
    <property type="match status" value="1"/>
</dbReference>
<evidence type="ECO:0000313" key="3">
    <source>
        <dbReference type="EMBL" id="SDB98878.1"/>
    </source>
</evidence>
<organism evidence="3 4">
    <name type="scientific">Succiniclasticum ruminis</name>
    <dbReference type="NCBI Taxonomy" id="40841"/>
    <lineage>
        <taxon>Bacteria</taxon>
        <taxon>Bacillati</taxon>
        <taxon>Bacillota</taxon>
        <taxon>Negativicutes</taxon>
        <taxon>Acidaminococcales</taxon>
        <taxon>Acidaminococcaceae</taxon>
        <taxon>Succiniclasticum</taxon>
    </lineage>
</organism>
<dbReference type="PANTHER" id="PTHR39962:SF1">
    <property type="entry name" value="LPXI FAMILY PROTEIN"/>
    <property type="match status" value="1"/>
</dbReference>
<evidence type="ECO:0000259" key="1">
    <source>
        <dbReference type="Pfam" id="PF06230"/>
    </source>
</evidence>
<dbReference type="Pfam" id="PF06230">
    <property type="entry name" value="LpxI_C"/>
    <property type="match status" value="1"/>
</dbReference>
<dbReference type="InterPro" id="IPR010415">
    <property type="entry name" value="LpxI_C"/>
</dbReference>
<dbReference type="RefSeq" id="WP_093729071.1">
    <property type="nucleotide sequence ID" value="NZ_FMYW01000001.1"/>
</dbReference>
<dbReference type="Pfam" id="PF17930">
    <property type="entry name" value="LpxI_N"/>
    <property type="match status" value="1"/>
</dbReference>
<feature type="domain" description="LpxI N-terminal" evidence="2">
    <location>
        <begin position="4"/>
        <end position="132"/>
    </location>
</feature>
<dbReference type="Proteomes" id="UP000198943">
    <property type="component" value="Unassembled WGS sequence"/>
</dbReference>
<dbReference type="OrthoDB" id="9789836at2"/>
<dbReference type="EMBL" id="FMYW01000001">
    <property type="protein sequence ID" value="SDB98878.1"/>
    <property type="molecule type" value="Genomic_DNA"/>
</dbReference>
<evidence type="ECO:0000259" key="2">
    <source>
        <dbReference type="Pfam" id="PF17930"/>
    </source>
</evidence>
<evidence type="ECO:0008006" key="5">
    <source>
        <dbReference type="Google" id="ProtNLM"/>
    </source>
</evidence>
<sequence>METLGLLAGIGHLPVDVAQSAKKLGYKVVAIAVVADTDPELPENADVFYTINVGKVGKILQTLKQHDVKNVTMIGKVTKEVLYKNGVMIPDLTTIRVLASLPDRKDDTIMNAIVKLIEDKGMHVMDQTVLIQPLLPEPGVLTKRKPTEQEWEDMRFGFRMAKELGRLDIGQTVVVKNRAVMALEAIEGTDACILRGGFLGKGGVVVAKTAKPAQDNRFDMPSVGTTTLTSMIHAGATGIVIEAGRTLLVDRKRTLAMAEEKGITIVSMSESELV</sequence>
<name>A0A1G6HXL3_9FIRM</name>
<accession>A0A1G6HXL3</accession>
<reference evidence="4" key="1">
    <citation type="submission" date="2016-10" db="EMBL/GenBank/DDBJ databases">
        <authorList>
            <person name="Varghese N."/>
            <person name="Submissions S."/>
        </authorList>
    </citation>
    <scope>NUCLEOTIDE SEQUENCE [LARGE SCALE GENOMIC DNA]</scope>
    <source>
        <strain evidence="4">DSM 11005</strain>
    </source>
</reference>
<gene>
    <name evidence="3" type="ORF">SAMN04487864_101310</name>
</gene>
<dbReference type="Gene3D" id="3.40.50.20">
    <property type="match status" value="1"/>
</dbReference>
<dbReference type="InterPro" id="IPR041255">
    <property type="entry name" value="LpxI_N"/>
</dbReference>